<comment type="catalytic activity">
    <reaction evidence="10">
        <text>(6S)-5,6,7,8-tetrahydrofolyl-(gamma-L-Glu)(n) + L-glutamate + ATP = (6S)-5,6,7,8-tetrahydrofolyl-(gamma-L-Glu)(n+1) + ADP + phosphate + H(+)</text>
        <dbReference type="Rhea" id="RHEA:10580"/>
        <dbReference type="Rhea" id="RHEA-COMP:14738"/>
        <dbReference type="Rhea" id="RHEA-COMP:14740"/>
        <dbReference type="ChEBI" id="CHEBI:15378"/>
        <dbReference type="ChEBI" id="CHEBI:29985"/>
        <dbReference type="ChEBI" id="CHEBI:30616"/>
        <dbReference type="ChEBI" id="CHEBI:43474"/>
        <dbReference type="ChEBI" id="CHEBI:141005"/>
        <dbReference type="ChEBI" id="CHEBI:456216"/>
        <dbReference type="EC" id="6.3.2.17"/>
    </reaction>
</comment>
<dbReference type="Pfam" id="PF02875">
    <property type="entry name" value="Mur_ligase_C"/>
    <property type="match status" value="1"/>
</dbReference>
<dbReference type="InterPro" id="IPR036565">
    <property type="entry name" value="Mur-like_cat_sf"/>
</dbReference>
<dbReference type="InterPro" id="IPR036615">
    <property type="entry name" value="Mur_ligase_C_dom_sf"/>
</dbReference>
<dbReference type="EC" id="6.3.2.17" evidence="3"/>
<feature type="domain" description="Mur ligase C-terminal" evidence="12">
    <location>
        <begin position="299"/>
        <end position="416"/>
    </location>
</feature>
<keyword evidence="15" id="KW-1185">Reference proteome</keyword>
<dbReference type="SUPFAM" id="SSF53244">
    <property type="entry name" value="MurD-like peptide ligases, peptide-binding domain"/>
    <property type="match status" value="1"/>
</dbReference>
<dbReference type="PANTHER" id="PTHR11136:SF0">
    <property type="entry name" value="DIHYDROFOLATE SYNTHETASE-RELATED"/>
    <property type="match status" value="1"/>
</dbReference>
<dbReference type="GO" id="GO:0008841">
    <property type="term" value="F:dihydrofolate synthase activity"/>
    <property type="evidence" value="ECO:0007669"/>
    <property type="project" value="TreeGrafter"/>
</dbReference>
<keyword evidence="7 11" id="KW-0067">ATP-binding</keyword>
<sequence>MTMSYEEALQYLHSTGKFGINLGLKRIEKLLELMGNPERRYKTVHITGTNGKGSTTAITAAVLQASGIRTGMYTSPHLLEYTERIVIDGHPITQQAFGEIIDYTRPFIETMLTEGWEHPTEFEILTAAAFHCFAAAGVEYAVIEVGLGGLLDSTNVIRPEAAVITNVTLEHTDRCGTTVAEIAGHKAGIIKKNSPVVTAASKEALAVIRKQAALMEAPLFILGEDFTSDWKAGSDGRQQVTVQTKAYGSSENLQLRLLGRHQAANCAVAVMTLKLLARKDSRITEATIAAGVAAAVWPGRFELFAGRPAILIDGAHNAAGAQALRQTLDDVYGGRRITFVLGILRDKDVRAITGTLIRTEDEAITVAPLSERAEDPGELAALITASRVQSASTVEAAIGLAVEWAGQDGIVCVCGSLYLVGTARNIILSRQTTVPWV</sequence>
<dbReference type="GO" id="GO:0005737">
    <property type="term" value="C:cytoplasm"/>
    <property type="evidence" value="ECO:0007669"/>
    <property type="project" value="TreeGrafter"/>
</dbReference>
<dbReference type="Proteomes" id="UP000295063">
    <property type="component" value="Unassembled WGS sequence"/>
</dbReference>
<evidence type="ECO:0000256" key="2">
    <source>
        <dbReference type="ARBA" id="ARBA00008276"/>
    </source>
</evidence>
<evidence type="ECO:0000256" key="11">
    <source>
        <dbReference type="PIRNR" id="PIRNR001563"/>
    </source>
</evidence>
<evidence type="ECO:0000256" key="5">
    <source>
        <dbReference type="ARBA" id="ARBA00022723"/>
    </source>
</evidence>
<keyword evidence="4 11" id="KW-0436">Ligase</keyword>
<dbReference type="PANTHER" id="PTHR11136">
    <property type="entry name" value="FOLYLPOLYGLUTAMATE SYNTHASE-RELATED"/>
    <property type="match status" value="1"/>
</dbReference>
<comment type="similarity">
    <text evidence="2 11">Belongs to the folylpolyglutamate synthase family.</text>
</comment>
<evidence type="ECO:0000313" key="15">
    <source>
        <dbReference type="Proteomes" id="UP000295063"/>
    </source>
</evidence>
<dbReference type="Gene3D" id="3.90.190.20">
    <property type="entry name" value="Mur ligase, C-terminal domain"/>
    <property type="match status" value="1"/>
</dbReference>
<dbReference type="InterPro" id="IPR013221">
    <property type="entry name" value="Mur_ligase_cen"/>
</dbReference>
<evidence type="ECO:0000256" key="8">
    <source>
        <dbReference type="ARBA" id="ARBA00022842"/>
    </source>
</evidence>
<dbReference type="InterPro" id="IPR004101">
    <property type="entry name" value="Mur_ligase_C"/>
</dbReference>
<gene>
    <name evidence="14" type="ORF">EV210_108164</name>
</gene>
<dbReference type="GO" id="GO:0004326">
    <property type="term" value="F:tetrahydrofolylpolyglutamate synthase activity"/>
    <property type="evidence" value="ECO:0007669"/>
    <property type="project" value="UniProtKB-EC"/>
</dbReference>
<reference evidence="14 15" key="1">
    <citation type="submission" date="2019-03" db="EMBL/GenBank/DDBJ databases">
        <title>Genomic Encyclopedia of Type Strains, Phase IV (KMG-IV): sequencing the most valuable type-strain genomes for metagenomic binning, comparative biology and taxonomic classification.</title>
        <authorList>
            <person name="Goeker M."/>
        </authorList>
    </citation>
    <scope>NUCLEOTIDE SEQUENCE [LARGE SCALE GENOMIC DNA]</scope>
    <source>
        <strain evidence="14 15">DSM 15969</strain>
    </source>
</reference>
<dbReference type="GO" id="GO:0046872">
    <property type="term" value="F:metal ion binding"/>
    <property type="evidence" value="ECO:0007669"/>
    <property type="project" value="UniProtKB-KW"/>
</dbReference>
<dbReference type="PROSITE" id="PS01012">
    <property type="entry name" value="FOLYLPOLYGLU_SYNT_2"/>
    <property type="match status" value="1"/>
</dbReference>
<evidence type="ECO:0000313" key="14">
    <source>
        <dbReference type="EMBL" id="TCL36524.1"/>
    </source>
</evidence>
<dbReference type="Pfam" id="PF08245">
    <property type="entry name" value="Mur_ligase_M"/>
    <property type="match status" value="1"/>
</dbReference>
<dbReference type="EMBL" id="SLUI01000008">
    <property type="protein sequence ID" value="TCL36524.1"/>
    <property type="molecule type" value="Genomic_DNA"/>
</dbReference>
<accession>A0A4R1PXJ4</accession>
<evidence type="ECO:0000256" key="6">
    <source>
        <dbReference type="ARBA" id="ARBA00022741"/>
    </source>
</evidence>
<feature type="domain" description="Mur ligase central" evidence="13">
    <location>
        <begin position="46"/>
        <end position="272"/>
    </location>
</feature>
<evidence type="ECO:0000256" key="10">
    <source>
        <dbReference type="ARBA" id="ARBA00047493"/>
    </source>
</evidence>
<evidence type="ECO:0000259" key="12">
    <source>
        <dbReference type="Pfam" id="PF02875"/>
    </source>
</evidence>
<evidence type="ECO:0000256" key="1">
    <source>
        <dbReference type="ARBA" id="ARBA00001946"/>
    </source>
</evidence>
<dbReference type="RefSeq" id="WP_243650545.1">
    <property type="nucleotide sequence ID" value="NZ_SLUI01000008.1"/>
</dbReference>
<evidence type="ECO:0000256" key="3">
    <source>
        <dbReference type="ARBA" id="ARBA00013025"/>
    </source>
</evidence>
<protein>
    <recommendedName>
        <fullName evidence="3">tetrahydrofolate synthase</fullName>
        <ecNumber evidence="3">6.3.2.17</ecNumber>
    </recommendedName>
    <alternativeName>
        <fullName evidence="9">Tetrahydrofolylpolyglutamate synthase</fullName>
    </alternativeName>
</protein>
<dbReference type="NCBIfam" id="TIGR01499">
    <property type="entry name" value="folC"/>
    <property type="match status" value="1"/>
</dbReference>
<dbReference type="PIRSF" id="PIRSF001563">
    <property type="entry name" value="Folylpolyglu_synth"/>
    <property type="match status" value="1"/>
</dbReference>
<evidence type="ECO:0000256" key="4">
    <source>
        <dbReference type="ARBA" id="ARBA00022598"/>
    </source>
</evidence>
<evidence type="ECO:0000256" key="7">
    <source>
        <dbReference type="ARBA" id="ARBA00022840"/>
    </source>
</evidence>
<dbReference type="GO" id="GO:0005524">
    <property type="term" value="F:ATP binding"/>
    <property type="evidence" value="ECO:0007669"/>
    <property type="project" value="UniProtKB-KW"/>
</dbReference>
<organism evidence="14 15">
    <name type="scientific">Anaerospora hongkongensis</name>
    <dbReference type="NCBI Taxonomy" id="244830"/>
    <lineage>
        <taxon>Bacteria</taxon>
        <taxon>Bacillati</taxon>
        <taxon>Bacillota</taxon>
        <taxon>Negativicutes</taxon>
        <taxon>Selenomonadales</taxon>
        <taxon>Sporomusaceae</taxon>
        <taxon>Anaerospora</taxon>
    </lineage>
</organism>
<dbReference type="FunFam" id="3.40.1190.10:FF:000011">
    <property type="entry name" value="Folylpolyglutamate synthase/dihydrofolate synthase"/>
    <property type="match status" value="1"/>
</dbReference>
<proteinExistence type="inferred from homology"/>
<keyword evidence="5" id="KW-0479">Metal-binding</keyword>
<dbReference type="SUPFAM" id="SSF53623">
    <property type="entry name" value="MurD-like peptide ligases, catalytic domain"/>
    <property type="match status" value="1"/>
</dbReference>
<evidence type="ECO:0000259" key="13">
    <source>
        <dbReference type="Pfam" id="PF08245"/>
    </source>
</evidence>
<dbReference type="InterPro" id="IPR001645">
    <property type="entry name" value="Folylpolyglutamate_synth"/>
</dbReference>
<name>A0A4R1PXJ4_9FIRM</name>
<dbReference type="InterPro" id="IPR018109">
    <property type="entry name" value="Folylpolyglutamate_synth_CS"/>
</dbReference>
<keyword evidence="6 11" id="KW-0547">Nucleotide-binding</keyword>
<comment type="caution">
    <text evidence="14">The sequence shown here is derived from an EMBL/GenBank/DDBJ whole genome shotgun (WGS) entry which is preliminary data.</text>
</comment>
<dbReference type="AlphaFoldDB" id="A0A4R1PXJ4"/>
<comment type="cofactor">
    <cofactor evidence="1">
        <name>Mg(2+)</name>
        <dbReference type="ChEBI" id="CHEBI:18420"/>
    </cofactor>
</comment>
<keyword evidence="8" id="KW-0460">Magnesium</keyword>
<dbReference type="Gene3D" id="3.40.1190.10">
    <property type="entry name" value="Mur-like, catalytic domain"/>
    <property type="match status" value="1"/>
</dbReference>
<evidence type="ECO:0000256" key="9">
    <source>
        <dbReference type="ARBA" id="ARBA00030592"/>
    </source>
</evidence>